<organism evidence="6 7">
    <name type="scientific">Geobacter soli</name>
    <dbReference type="NCBI Taxonomy" id="1510391"/>
    <lineage>
        <taxon>Bacteria</taxon>
        <taxon>Pseudomonadati</taxon>
        <taxon>Thermodesulfobacteriota</taxon>
        <taxon>Desulfuromonadia</taxon>
        <taxon>Geobacterales</taxon>
        <taxon>Geobacteraceae</taxon>
        <taxon>Geobacter</taxon>
    </lineage>
</organism>
<reference evidence="6 7" key="1">
    <citation type="submission" date="2015-01" db="EMBL/GenBank/DDBJ databases">
        <title>Genome sequence of the anaerobic bacterium Geobacter soli GSS01, a dissimilatory Fe(III) reducer from soil.</title>
        <authorList>
            <person name="Yang G."/>
            <person name="Zhou S."/>
        </authorList>
    </citation>
    <scope>NUCLEOTIDE SEQUENCE [LARGE SCALE GENOMIC DNA]</scope>
    <source>
        <strain evidence="6 7">GSS01</strain>
    </source>
</reference>
<dbReference type="Gene3D" id="3.90.550.10">
    <property type="entry name" value="Spore Coat Polysaccharide Biosynthesis Protein SpsA, Chain A"/>
    <property type="match status" value="1"/>
</dbReference>
<evidence type="ECO:0000313" key="7">
    <source>
        <dbReference type="Proteomes" id="UP000031433"/>
    </source>
</evidence>
<proteinExistence type="inferred from homology"/>
<dbReference type="PANTHER" id="PTHR43630">
    <property type="entry name" value="POLY-BETA-1,6-N-ACETYL-D-GLUCOSAMINE SYNTHASE"/>
    <property type="match status" value="1"/>
</dbReference>
<comment type="similarity">
    <text evidence="1">Belongs to the glycosyltransferase 2 family.</text>
</comment>
<dbReference type="GO" id="GO:0016757">
    <property type="term" value="F:glycosyltransferase activity"/>
    <property type="evidence" value="ECO:0007669"/>
    <property type="project" value="UniProtKB-KW"/>
</dbReference>
<dbReference type="InterPro" id="IPR029044">
    <property type="entry name" value="Nucleotide-diphossugar_trans"/>
</dbReference>
<dbReference type="CDD" id="cd06439">
    <property type="entry name" value="CESA_like_1"/>
    <property type="match status" value="1"/>
</dbReference>
<evidence type="ECO:0000259" key="5">
    <source>
        <dbReference type="Pfam" id="PF00535"/>
    </source>
</evidence>
<keyword evidence="4" id="KW-1133">Transmembrane helix</keyword>
<evidence type="ECO:0000313" key="6">
    <source>
        <dbReference type="EMBL" id="KIE41989.1"/>
    </source>
</evidence>
<gene>
    <name evidence="6" type="ORF">SE37_04765</name>
</gene>
<dbReference type="RefSeq" id="WP_039644139.1">
    <property type="nucleotide sequence ID" value="NZ_JXBL01000001.1"/>
</dbReference>
<keyword evidence="2" id="KW-0328">Glycosyltransferase</keyword>
<evidence type="ECO:0000256" key="1">
    <source>
        <dbReference type="ARBA" id="ARBA00006739"/>
    </source>
</evidence>
<feature type="domain" description="Glycosyltransferase 2-like" evidence="5">
    <location>
        <begin position="45"/>
        <end position="172"/>
    </location>
</feature>
<feature type="transmembrane region" description="Helical" evidence="4">
    <location>
        <begin position="315"/>
        <end position="336"/>
    </location>
</feature>
<protein>
    <submittedName>
        <fullName evidence="6">Glycosyl transferase</fullName>
    </submittedName>
</protein>
<dbReference type="PANTHER" id="PTHR43630:SF1">
    <property type="entry name" value="POLY-BETA-1,6-N-ACETYL-D-GLUCOSAMINE SYNTHASE"/>
    <property type="match status" value="1"/>
</dbReference>
<dbReference type="SUPFAM" id="SSF53448">
    <property type="entry name" value="Nucleotide-diphospho-sugar transferases"/>
    <property type="match status" value="1"/>
</dbReference>
<keyword evidence="4" id="KW-0812">Transmembrane</keyword>
<dbReference type="Proteomes" id="UP000031433">
    <property type="component" value="Unassembled WGS sequence"/>
</dbReference>
<evidence type="ECO:0000256" key="3">
    <source>
        <dbReference type="ARBA" id="ARBA00022679"/>
    </source>
</evidence>
<name>A0A0C1TM72_9BACT</name>
<dbReference type="InterPro" id="IPR001173">
    <property type="entry name" value="Glyco_trans_2-like"/>
</dbReference>
<comment type="caution">
    <text evidence="6">The sequence shown here is derived from an EMBL/GenBank/DDBJ whole genome shotgun (WGS) entry which is preliminary data.</text>
</comment>
<evidence type="ECO:0000256" key="2">
    <source>
        <dbReference type="ARBA" id="ARBA00022676"/>
    </source>
</evidence>
<evidence type="ECO:0000256" key="4">
    <source>
        <dbReference type="SAM" id="Phobius"/>
    </source>
</evidence>
<keyword evidence="7" id="KW-1185">Reference proteome</keyword>
<keyword evidence="3 6" id="KW-0808">Transferase</keyword>
<keyword evidence="4" id="KW-0472">Membrane</keyword>
<sequence length="380" mass="42700">MTELVLLISLFMVFYVYGGYPVLAAALGLVAGRPVRKGSIEPMVTIVIAAYNEQDVIGATIENKLALDYPRDRLEIIVVSDGSTDQTDEIVGMYAVRNVRLIRQEPRAGKTSGLNLAIPQARGEIIVFSDANSLYAPSGLRHLVANFADEEVGYVTGRMMYANPDGTTIGEGCSTYMRYENFLRVIESRIGSVVGVDGGVDAMRKRLYRPMNADQLPDFVQPLKVVEQGYRVVYEPEALLWEPSLKEAGDEYRMRVRVSLRAFWALFDMRKLLAPWHDPLFAWQLWSHKALRYLCFLFLVAAYVSNLALLGQGTWYVALFLLQSAGYFAAVTMPYLERTGKGCRLCTLARYFFLLNLAAAHAFGKFLRGEKQIVWTPRKG</sequence>
<dbReference type="Pfam" id="PF00535">
    <property type="entry name" value="Glycos_transf_2"/>
    <property type="match status" value="1"/>
</dbReference>
<feature type="transmembrane region" description="Helical" evidence="4">
    <location>
        <begin position="6"/>
        <end position="30"/>
    </location>
</feature>
<dbReference type="AlphaFoldDB" id="A0A0C1TM72"/>
<dbReference type="EMBL" id="JXBL01000001">
    <property type="protein sequence ID" value="KIE41989.1"/>
    <property type="molecule type" value="Genomic_DNA"/>
</dbReference>
<feature type="transmembrane region" description="Helical" evidence="4">
    <location>
        <begin position="290"/>
        <end position="309"/>
    </location>
</feature>
<accession>A0A0C1TM72</accession>